<protein>
    <submittedName>
        <fullName evidence="2">Uncharacterized protein</fullName>
    </submittedName>
</protein>
<evidence type="ECO:0000256" key="1">
    <source>
        <dbReference type="SAM" id="Phobius"/>
    </source>
</evidence>
<dbReference type="EMBL" id="LNQE01001117">
    <property type="protein sequence ID" value="KUG20997.1"/>
    <property type="molecule type" value="Genomic_DNA"/>
</dbReference>
<keyword evidence="1" id="KW-1133">Transmembrane helix</keyword>
<evidence type="ECO:0000313" key="2">
    <source>
        <dbReference type="EMBL" id="KUG20997.1"/>
    </source>
</evidence>
<name>A0A0W8FJA1_9ZZZZ</name>
<feature type="transmembrane region" description="Helical" evidence="1">
    <location>
        <begin position="6"/>
        <end position="26"/>
    </location>
</feature>
<proteinExistence type="predicted"/>
<organism evidence="2">
    <name type="scientific">hydrocarbon metagenome</name>
    <dbReference type="NCBI Taxonomy" id="938273"/>
    <lineage>
        <taxon>unclassified sequences</taxon>
        <taxon>metagenomes</taxon>
        <taxon>ecological metagenomes</taxon>
    </lineage>
</organism>
<sequence length="41" mass="4566">MGGQDTRIHVFINAGLRAGAAIFTIISKQVVKRRADILIEW</sequence>
<keyword evidence="1" id="KW-0472">Membrane</keyword>
<accession>A0A0W8FJA1</accession>
<gene>
    <name evidence="2" type="ORF">ASZ90_009263</name>
</gene>
<dbReference type="AlphaFoldDB" id="A0A0W8FJA1"/>
<reference evidence="2" key="1">
    <citation type="journal article" date="2015" name="Proc. Natl. Acad. Sci. U.S.A.">
        <title>Networks of energetic and metabolic interactions define dynamics in microbial communities.</title>
        <authorList>
            <person name="Embree M."/>
            <person name="Liu J.K."/>
            <person name="Al-Bassam M.M."/>
            <person name="Zengler K."/>
        </authorList>
    </citation>
    <scope>NUCLEOTIDE SEQUENCE</scope>
</reference>
<comment type="caution">
    <text evidence="2">The sequence shown here is derived from an EMBL/GenBank/DDBJ whole genome shotgun (WGS) entry which is preliminary data.</text>
</comment>
<keyword evidence="1" id="KW-0812">Transmembrane</keyword>